<dbReference type="RefSeq" id="WP_186941189.1">
    <property type="nucleotide sequence ID" value="NZ_JACOGA010000004.1"/>
</dbReference>
<dbReference type="Gene3D" id="3.40.50.300">
    <property type="entry name" value="P-loop containing nucleotide triphosphate hydrolases"/>
    <property type="match status" value="2"/>
</dbReference>
<dbReference type="CDD" id="cd00267">
    <property type="entry name" value="ABC_ATPase"/>
    <property type="match status" value="1"/>
</dbReference>
<proteinExistence type="predicted"/>
<comment type="caution">
    <text evidence="2">The sequence shown here is derived from an EMBL/GenBank/DDBJ whole genome shotgun (WGS) entry which is preliminary data.</text>
</comment>
<dbReference type="SUPFAM" id="SSF52540">
    <property type="entry name" value="P-loop containing nucleoside triphosphate hydrolases"/>
    <property type="match status" value="1"/>
</dbReference>
<dbReference type="InterPro" id="IPR003593">
    <property type="entry name" value="AAA+_ATPase"/>
</dbReference>
<reference evidence="2 3" key="1">
    <citation type="submission" date="2020-08" db="EMBL/GenBank/DDBJ databases">
        <title>Novel species isolated from subtropical streams in China.</title>
        <authorList>
            <person name="Lu H."/>
        </authorList>
    </citation>
    <scope>NUCLEOTIDE SEQUENCE [LARGE SCALE GENOMIC DNA]</scope>
    <source>
        <strain evidence="2 3">LX15W</strain>
    </source>
</reference>
<gene>
    <name evidence="2" type="ORF">H8K55_06160</name>
</gene>
<dbReference type="Pfam" id="PF13304">
    <property type="entry name" value="AAA_21"/>
    <property type="match status" value="1"/>
</dbReference>
<dbReference type="InterPro" id="IPR003959">
    <property type="entry name" value="ATPase_AAA_core"/>
</dbReference>
<accession>A0ABR6Y9D5</accession>
<evidence type="ECO:0000313" key="2">
    <source>
        <dbReference type="EMBL" id="MBC3873165.1"/>
    </source>
</evidence>
<feature type="domain" description="AAA+ ATPase" evidence="1">
    <location>
        <begin position="44"/>
        <end position="345"/>
    </location>
</feature>
<dbReference type="PANTHER" id="PTHR43581">
    <property type="entry name" value="ATP/GTP PHOSPHATASE"/>
    <property type="match status" value="1"/>
</dbReference>
<dbReference type="EMBL" id="JACOGA010000004">
    <property type="protein sequence ID" value="MBC3873165.1"/>
    <property type="molecule type" value="Genomic_DNA"/>
</dbReference>
<organism evidence="2 3">
    <name type="scientific">Undibacterium flavidum</name>
    <dbReference type="NCBI Taxonomy" id="2762297"/>
    <lineage>
        <taxon>Bacteria</taxon>
        <taxon>Pseudomonadati</taxon>
        <taxon>Pseudomonadota</taxon>
        <taxon>Betaproteobacteria</taxon>
        <taxon>Burkholderiales</taxon>
        <taxon>Oxalobacteraceae</taxon>
        <taxon>Undibacterium</taxon>
    </lineage>
</organism>
<protein>
    <submittedName>
        <fullName evidence="2">AAA family ATPase</fullName>
    </submittedName>
</protein>
<name>A0ABR6Y9D5_9BURK</name>
<sequence length="585" mass="65526">MATKTNKKTVSEVSKKILNRIQLTSINFSEIPFRKLGSLKINIAPRFTLIAGRNGVGKSTLLGLIANASGITRGQNFTFFGKLPQGNLHEIIHLSMENDYVENEAEKPNVFLAYVANDTPVVKKCNITLRKGSGLRIVPRNEPKTEIVAGDIVIKAAGKVPLPTIYLGMIRMMPVGETEPGTLESSAFTTEHIADAMFIDEFTKRIIHTGSSSEQPEITNQWVKGTKKRSLHPPYAGYDSKGVSLGQDSLSSIATALASFQKIKTSMGNDYPGGLLVIDEIDAGFHPQAQKKLFQELKTEARRLDLQIIATTHSLTLLSEVHFEISKVPQISKREDSIVYLQGGNPVELLDVTEYQKIHDDMFLRFSSEEKKKPIKIYVEDDEAALFLKKILTRTRLNKIQVATNQRIEVLSCHLGCSNLMALHKTDDYFKTVIVVVDGDTESRGIPNVKNIVRLPVDPRLTIKQAPEPIIEGMCQLLVSDQNSYPETRKLLRAKSYTTDHIQEHVLNLQGNEAKPEKTVAADRDHAKTWFNRRLENINNLRLIEGWVADNELNVNLFIDKIVEAVKHIETQIESQKKLAKTSMK</sequence>
<dbReference type="Proteomes" id="UP000624279">
    <property type="component" value="Unassembled WGS sequence"/>
</dbReference>
<evidence type="ECO:0000259" key="1">
    <source>
        <dbReference type="SMART" id="SM00382"/>
    </source>
</evidence>
<dbReference type="InterPro" id="IPR027417">
    <property type="entry name" value="P-loop_NTPase"/>
</dbReference>
<dbReference type="SMART" id="SM00382">
    <property type="entry name" value="AAA"/>
    <property type="match status" value="1"/>
</dbReference>
<dbReference type="PANTHER" id="PTHR43581:SF4">
    <property type="entry name" value="ATP_GTP PHOSPHATASE"/>
    <property type="match status" value="1"/>
</dbReference>
<evidence type="ECO:0000313" key="3">
    <source>
        <dbReference type="Proteomes" id="UP000624279"/>
    </source>
</evidence>
<dbReference type="InterPro" id="IPR051396">
    <property type="entry name" value="Bact_Antivir_Def_Nuclease"/>
</dbReference>
<keyword evidence="3" id="KW-1185">Reference proteome</keyword>